<accession>A0A0A9GP14</accession>
<evidence type="ECO:0000313" key="1">
    <source>
        <dbReference type="EMBL" id="JAE25104.1"/>
    </source>
</evidence>
<reference evidence="1" key="2">
    <citation type="journal article" date="2015" name="Data Brief">
        <title>Shoot transcriptome of the giant reed, Arundo donax.</title>
        <authorList>
            <person name="Barrero R.A."/>
            <person name="Guerrero F.D."/>
            <person name="Moolhuijzen P."/>
            <person name="Goolsby J.A."/>
            <person name="Tidwell J."/>
            <person name="Bellgard S.E."/>
            <person name="Bellgard M.I."/>
        </authorList>
    </citation>
    <scope>NUCLEOTIDE SEQUENCE</scope>
    <source>
        <tissue evidence="1">Shoot tissue taken approximately 20 cm above the soil surface</tissue>
    </source>
</reference>
<dbReference type="EMBL" id="GBRH01172792">
    <property type="protein sequence ID" value="JAE25104.1"/>
    <property type="molecule type" value="Transcribed_RNA"/>
</dbReference>
<organism evidence="1">
    <name type="scientific">Arundo donax</name>
    <name type="common">Giant reed</name>
    <name type="synonym">Donax arundinaceus</name>
    <dbReference type="NCBI Taxonomy" id="35708"/>
    <lineage>
        <taxon>Eukaryota</taxon>
        <taxon>Viridiplantae</taxon>
        <taxon>Streptophyta</taxon>
        <taxon>Embryophyta</taxon>
        <taxon>Tracheophyta</taxon>
        <taxon>Spermatophyta</taxon>
        <taxon>Magnoliopsida</taxon>
        <taxon>Liliopsida</taxon>
        <taxon>Poales</taxon>
        <taxon>Poaceae</taxon>
        <taxon>PACMAD clade</taxon>
        <taxon>Arundinoideae</taxon>
        <taxon>Arundineae</taxon>
        <taxon>Arundo</taxon>
    </lineage>
</organism>
<dbReference type="AlphaFoldDB" id="A0A0A9GP14"/>
<proteinExistence type="predicted"/>
<sequence length="64" mass="7246">MIRASKEEYEQLPPYMKTLTSWEELQEAVSKLNSYFDADKAQGSVTLNQDDVGAIGLGMCSYFF</sequence>
<name>A0A0A9GP14_ARUDO</name>
<protein>
    <submittedName>
        <fullName evidence="1">Uncharacterized protein</fullName>
    </submittedName>
</protein>
<reference evidence="1" key="1">
    <citation type="submission" date="2014-09" db="EMBL/GenBank/DDBJ databases">
        <authorList>
            <person name="Magalhaes I.L.F."/>
            <person name="Oliveira U."/>
            <person name="Santos F.R."/>
            <person name="Vidigal T.H.D.A."/>
            <person name="Brescovit A.D."/>
            <person name="Santos A.J."/>
        </authorList>
    </citation>
    <scope>NUCLEOTIDE SEQUENCE</scope>
    <source>
        <tissue evidence="1">Shoot tissue taken approximately 20 cm above the soil surface</tissue>
    </source>
</reference>